<keyword evidence="4" id="KW-1185">Reference proteome</keyword>
<proteinExistence type="predicted"/>
<dbReference type="Pfam" id="PF07565">
    <property type="entry name" value="Band_3_cyto"/>
    <property type="match status" value="1"/>
</dbReference>
<sequence>MFDVYLGPLEVLHYILEGDEGDVHSLEAHPLFSELLFLESNCEDETADECCWVERSRWLKFEERAELDSGRWSKPLISLLSFQSLQQLRGCFKKSAPFLQNQVTSFNQLAEQIVENLLKEGDIQRSEAKICKECLQSPKKHLVGSRFATGINDEKEKPQTQEEDAVTPSFSSKLESKEKHVLTSILSPHPPSNILRKLPKDVEGACILIGYIPNITRPVAQFVRLEQAQLMPDLLEVPIPTRFVFVLFVPIGHVEQNAVMIGRCLGALFVDEVRED</sequence>
<dbReference type="InterPro" id="IPR016152">
    <property type="entry name" value="PTrfase/Anion_transptr"/>
</dbReference>
<evidence type="ECO:0000313" key="5">
    <source>
        <dbReference type="WBParaSite" id="SBAD_0000643501-mRNA-1"/>
    </source>
</evidence>
<evidence type="ECO:0000313" key="4">
    <source>
        <dbReference type="Proteomes" id="UP000270296"/>
    </source>
</evidence>
<protein>
    <submittedName>
        <fullName evidence="5">Band_3_cyto domain-containing protein</fullName>
    </submittedName>
</protein>
<feature type="region of interest" description="Disordered" evidence="1">
    <location>
        <begin position="151"/>
        <end position="170"/>
    </location>
</feature>
<dbReference type="GO" id="GO:0051453">
    <property type="term" value="P:regulation of intracellular pH"/>
    <property type="evidence" value="ECO:0007669"/>
    <property type="project" value="TreeGrafter"/>
</dbReference>
<dbReference type="PANTHER" id="PTHR11453:SF36">
    <property type="entry name" value="ANION EXCHANGE PROTEIN"/>
    <property type="match status" value="1"/>
</dbReference>
<dbReference type="OrthoDB" id="1735926at2759"/>
<dbReference type="EMBL" id="UZAM01009557">
    <property type="protein sequence ID" value="VDP09481.1"/>
    <property type="molecule type" value="Genomic_DNA"/>
</dbReference>
<feature type="domain" description="Band 3 cytoplasmic" evidence="2">
    <location>
        <begin position="42"/>
        <end position="273"/>
    </location>
</feature>
<evidence type="ECO:0000256" key="1">
    <source>
        <dbReference type="SAM" id="MobiDB-lite"/>
    </source>
</evidence>
<dbReference type="GO" id="GO:0008509">
    <property type="term" value="F:monoatomic anion transmembrane transporter activity"/>
    <property type="evidence" value="ECO:0007669"/>
    <property type="project" value="InterPro"/>
</dbReference>
<dbReference type="InterPro" id="IPR013769">
    <property type="entry name" value="Band3_cytoplasmic_dom"/>
</dbReference>
<dbReference type="AlphaFoldDB" id="A0A183IRE8"/>
<name>A0A183IRE8_9BILA</name>
<dbReference type="InterPro" id="IPR003020">
    <property type="entry name" value="HCO3_transpt_euk"/>
</dbReference>
<dbReference type="Proteomes" id="UP000270296">
    <property type="component" value="Unassembled WGS sequence"/>
</dbReference>
<dbReference type="PANTHER" id="PTHR11453">
    <property type="entry name" value="ANION EXCHANGE PROTEIN"/>
    <property type="match status" value="1"/>
</dbReference>
<dbReference type="WBParaSite" id="SBAD_0000643501-mRNA-1">
    <property type="protein sequence ID" value="SBAD_0000643501-mRNA-1"/>
    <property type="gene ID" value="SBAD_0000643501"/>
</dbReference>
<reference evidence="5" key="1">
    <citation type="submission" date="2016-06" db="UniProtKB">
        <authorList>
            <consortium name="WormBaseParasite"/>
        </authorList>
    </citation>
    <scope>IDENTIFICATION</scope>
</reference>
<dbReference type="GO" id="GO:0008510">
    <property type="term" value="F:sodium:bicarbonate symporter activity"/>
    <property type="evidence" value="ECO:0007669"/>
    <property type="project" value="TreeGrafter"/>
</dbReference>
<dbReference type="GO" id="GO:0005452">
    <property type="term" value="F:solute:inorganic anion antiporter activity"/>
    <property type="evidence" value="ECO:0007669"/>
    <property type="project" value="InterPro"/>
</dbReference>
<evidence type="ECO:0000313" key="3">
    <source>
        <dbReference type="EMBL" id="VDP09481.1"/>
    </source>
</evidence>
<organism evidence="5">
    <name type="scientific">Soboliphyme baturini</name>
    <dbReference type="NCBI Taxonomy" id="241478"/>
    <lineage>
        <taxon>Eukaryota</taxon>
        <taxon>Metazoa</taxon>
        <taxon>Ecdysozoa</taxon>
        <taxon>Nematoda</taxon>
        <taxon>Enoplea</taxon>
        <taxon>Dorylaimia</taxon>
        <taxon>Dioctophymatida</taxon>
        <taxon>Dioctophymatoidea</taxon>
        <taxon>Soboliphymatidae</taxon>
        <taxon>Soboliphyme</taxon>
    </lineage>
</organism>
<gene>
    <name evidence="3" type="ORF">SBAD_LOCUS6195</name>
</gene>
<dbReference type="SUPFAM" id="SSF55804">
    <property type="entry name" value="Phoshotransferase/anion transport protein"/>
    <property type="match status" value="1"/>
</dbReference>
<reference evidence="3 4" key="2">
    <citation type="submission" date="2018-11" db="EMBL/GenBank/DDBJ databases">
        <authorList>
            <consortium name="Pathogen Informatics"/>
        </authorList>
    </citation>
    <scope>NUCLEOTIDE SEQUENCE [LARGE SCALE GENOMIC DNA]</scope>
</reference>
<dbReference type="GO" id="GO:0005886">
    <property type="term" value="C:plasma membrane"/>
    <property type="evidence" value="ECO:0007669"/>
    <property type="project" value="TreeGrafter"/>
</dbReference>
<evidence type="ECO:0000259" key="2">
    <source>
        <dbReference type="Pfam" id="PF07565"/>
    </source>
</evidence>
<accession>A0A183IRE8</accession>
<dbReference type="Gene3D" id="3.40.930.10">
    <property type="entry name" value="Mannitol-specific EII, Chain A"/>
    <property type="match status" value="1"/>
</dbReference>